<evidence type="ECO:0000256" key="9">
    <source>
        <dbReference type="ARBA" id="ARBA00023012"/>
    </source>
</evidence>
<evidence type="ECO:0000256" key="10">
    <source>
        <dbReference type="SAM" id="Phobius"/>
    </source>
</evidence>
<dbReference type="Pfam" id="PF00672">
    <property type="entry name" value="HAMP"/>
    <property type="match status" value="1"/>
</dbReference>
<dbReference type="SUPFAM" id="SSF55781">
    <property type="entry name" value="GAF domain-like"/>
    <property type="match status" value="1"/>
</dbReference>
<evidence type="ECO:0000256" key="8">
    <source>
        <dbReference type="ARBA" id="ARBA00022989"/>
    </source>
</evidence>
<dbReference type="SMART" id="SM00304">
    <property type="entry name" value="HAMP"/>
    <property type="match status" value="1"/>
</dbReference>
<dbReference type="InterPro" id="IPR003594">
    <property type="entry name" value="HATPase_dom"/>
</dbReference>
<evidence type="ECO:0000256" key="2">
    <source>
        <dbReference type="ARBA" id="ARBA00004370"/>
    </source>
</evidence>
<dbReference type="SMART" id="SM00387">
    <property type="entry name" value="HATPase_c"/>
    <property type="match status" value="1"/>
</dbReference>
<keyword evidence="4" id="KW-0597">Phosphoprotein</keyword>
<evidence type="ECO:0000256" key="3">
    <source>
        <dbReference type="ARBA" id="ARBA00012438"/>
    </source>
</evidence>
<dbReference type="CDD" id="cd06225">
    <property type="entry name" value="HAMP"/>
    <property type="match status" value="1"/>
</dbReference>
<dbReference type="Pfam" id="PF02518">
    <property type="entry name" value="HATPase_c"/>
    <property type="match status" value="1"/>
</dbReference>
<keyword evidence="8 10" id="KW-1133">Transmembrane helix</keyword>
<proteinExistence type="predicted"/>
<dbReference type="SUPFAM" id="SSF158472">
    <property type="entry name" value="HAMP domain-like"/>
    <property type="match status" value="1"/>
</dbReference>
<gene>
    <name evidence="12" type="ORF">FB559_4539</name>
</gene>
<evidence type="ECO:0000256" key="7">
    <source>
        <dbReference type="ARBA" id="ARBA00022777"/>
    </source>
</evidence>
<dbReference type="GO" id="GO:0000160">
    <property type="term" value="P:phosphorelay signal transduction system"/>
    <property type="evidence" value="ECO:0007669"/>
    <property type="project" value="UniProtKB-KW"/>
</dbReference>
<dbReference type="AlphaFoldDB" id="A0A543CP58"/>
<comment type="subcellular location">
    <subcellularLocation>
        <location evidence="2">Membrane</location>
    </subcellularLocation>
</comment>
<evidence type="ECO:0000313" key="13">
    <source>
        <dbReference type="Proteomes" id="UP000316096"/>
    </source>
</evidence>
<dbReference type="Pfam" id="PF01590">
    <property type="entry name" value="GAF"/>
    <property type="match status" value="1"/>
</dbReference>
<feature type="domain" description="HAMP" evidence="11">
    <location>
        <begin position="221"/>
        <end position="273"/>
    </location>
</feature>
<dbReference type="CDD" id="cd16917">
    <property type="entry name" value="HATPase_UhpB-NarQ-NarX-like"/>
    <property type="match status" value="1"/>
</dbReference>
<feature type="transmembrane region" description="Helical" evidence="10">
    <location>
        <begin position="199"/>
        <end position="219"/>
    </location>
</feature>
<organism evidence="12 13">
    <name type="scientific">Actinoallomurus bryophytorum</name>
    <dbReference type="NCBI Taxonomy" id="1490222"/>
    <lineage>
        <taxon>Bacteria</taxon>
        <taxon>Bacillati</taxon>
        <taxon>Actinomycetota</taxon>
        <taxon>Actinomycetes</taxon>
        <taxon>Streptosporangiales</taxon>
        <taxon>Thermomonosporaceae</taxon>
        <taxon>Actinoallomurus</taxon>
    </lineage>
</organism>
<sequence>MSERATRPKRSGTDPRGGLTRRIVFASGIVVLLAIGAYSLLFSVILDLRKSAGVANHAKAIMASANRLQRLVTDLETDVRGFVITGDRRLLAPLKDAQSDAITEGRTLERLTAENDPAQSSRAQEIVQNTETYVREYSIPLASAIQQEPVSARSLATIAEGEQRLAPLRTQFDAFMAAENDLIQSHEGRSTADAAHATIIAAVGAGGALLLLLLFSGYLTRAILRPVRRTSAMASNLAGGDLSVRIPEVSRNDVGVLERTFNVMAGSLQADRQQLRRVVEEQGALRRIATLIARGVSPSEIFTAVASELGRIQGMEYAVVNRFDPSLVATAVGHWTSPGAPDIMPPVNGRWPVEEQSAAAEIVQTRRPARVNTDEATSTIGVWSRVHGIRYVVGCPITVGGHLWGMIAVFSLDPEPPPKDTEERLVEFVELLATAIANAENRNELLASSARIVAASDEARRRIERNLSTGPQRRLTALGKELLETDGIIDPELFHLKEQLAGTARGLDSVLDDLREISRGLHPATLSRSGLRRALEALTQRSEVPAKLGVHIDRNLPDHIQVAIYYTVSEALTNVAKYSHATVVNIDLTLEHATLKLRVNDNGIGGADPTRGSGLFGLKDRIESLGGTIRVISPTGGGTSLLVDVPVPTS</sequence>
<accession>A0A543CP58</accession>
<dbReference type="Gene3D" id="6.10.340.10">
    <property type="match status" value="1"/>
</dbReference>
<reference evidence="12 13" key="1">
    <citation type="submission" date="2019-06" db="EMBL/GenBank/DDBJ databases">
        <title>Sequencing the genomes of 1000 actinobacteria strains.</title>
        <authorList>
            <person name="Klenk H.-P."/>
        </authorList>
    </citation>
    <scope>NUCLEOTIDE SEQUENCE [LARGE SCALE GENOMIC DNA]</scope>
    <source>
        <strain evidence="12 13">DSM 102200</strain>
    </source>
</reference>
<keyword evidence="5" id="KW-0808">Transferase</keyword>
<dbReference type="EMBL" id="VFOZ01000001">
    <property type="protein sequence ID" value="TQL98891.1"/>
    <property type="molecule type" value="Genomic_DNA"/>
</dbReference>
<dbReference type="InterPro" id="IPR003018">
    <property type="entry name" value="GAF"/>
</dbReference>
<evidence type="ECO:0000256" key="6">
    <source>
        <dbReference type="ARBA" id="ARBA00022692"/>
    </source>
</evidence>
<evidence type="ECO:0000256" key="5">
    <source>
        <dbReference type="ARBA" id="ARBA00022679"/>
    </source>
</evidence>
<dbReference type="SUPFAM" id="SSF55874">
    <property type="entry name" value="ATPase domain of HSP90 chaperone/DNA topoisomerase II/histidine kinase"/>
    <property type="match status" value="1"/>
</dbReference>
<dbReference type="PANTHER" id="PTHR24421">
    <property type="entry name" value="NITRATE/NITRITE SENSOR PROTEIN NARX-RELATED"/>
    <property type="match status" value="1"/>
</dbReference>
<keyword evidence="7 12" id="KW-0418">Kinase</keyword>
<keyword evidence="13" id="KW-1185">Reference proteome</keyword>
<dbReference type="EC" id="2.7.13.3" evidence="3"/>
<evidence type="ECO:0000313" key="12">
    <source>
        <dbReference type="EMBL" id="TQL98891.1"/>
    </source>
</evidence>
<dbReference type="InterPro" id="IPR029016">
    <property type="entry name" value="GAF-like_dom_sf"/>
</dbReference>
<dbReference type="InterPro" id="IPR036890">
    <property type="entry name" value="HATPase_C_sf"/>
</dbReference>
<dbReference type="InterPro" id="IPR003660">
    <property type="entry name" value="HAMP_dom"/>
</dbReference>
<evidence type="ECO:0000256" key="1">
    <source>
        <dbReference type="ARBA" id="ARBA00000085"/>
    </source>
</evidence>
<dbReference type="GO" id="GO:0016020">
    <property type="term" value="C:membrane"/>
    <property type="evidence" value="ECO:0007669"/>
    <property type="project" value="UniProtKB-SubCell"/>
</dbReference>
<dbReference type="OrthoDB" id="3217947at2"/>
<name>A0A543CP58_9ACTN</name>
<dbReference type="InterPro" id="IPR050482">
    <property type="entry name" value="Sensor_HK_TwoCompSys"/>
</dbReference>
<dbReference type="PANTHER" id="PTHR24421:SF10">
    <property type="entry name" value="NITRATE_NITRITE SENSOR PROTEIN NARQ"/>
    <property type="match status" value="1"/>
</dbReference>
<keyword evidence="10" id="KW-0472">Membrane</keyword>
<dbReference type="InterPro" id="IPR007891">
    <property type="entry name" value="CHASE3"/>
</dbReference>
<dbReference type="Proteomes" id="UP000316096">
    <property type="component" value="Unassembled WGS sequence"/>
</dbReference>
<evidence type="ECO:0000259" key="11">
    <source>
        <dbReference type="PROSITE" id="PS50885"/>
    </source>
</evidence>
<dbReference type="Pfam" id="PF05227">
    <property type="entry name" value="CHASE3"/>
    <property type="match status" value="1"/>
</dbReference>
<keyword evidence="9" id="KW-0902">Two-component regulatory system</keyword>
<dbReference type="Gene3D" id="3.30.565.10">
    <property type="entry name" value="Histidine kinase-like ATPase, C-terminal domain"/>
    <property type="match status" value="1"/>
</dbReference>
<comment type="catalytic activity">
    <reaction evidence="1">
        <text>ATP + protein L-histidine = ADP + protein N-phospho-L-histidine.</text>
        <dbReference type="EC" id="2.7.13.3"/>
    </reaction>
</comment>
<protein>
    <recommendedName>
        <fullName evidence="3">histidine kinase</fullName>
        <ecNumber evidence="3">2.7.13.3</ecNumber>
    </recommendedName>
</protein>
<dbReference type="RefSeq" id="WP_141957441.1">
    <property type="nucleotide sequence ID" value="NZ_VFOZ01000001.1"/>
</dbReference>
<dbReference type="Gene3D" id="3.30.450.40">
    <property type="match status" value="1"/>
</dbReference>
<dbReference type="PROSITE" id="PS50885">
    <property type="entry name" value="HAMP"/>
    <property type="match status" value="1"/>
</dbReference>
<evidence type="ECO:0000256" key="4">
    <source>
        <dbReference type="ARBA" id="ARBA00022553"/>
    </source>
</evidence>
<dbReference type="SMART" id="SM00065">
    <property type="entry name" value="GAF"/>
    <property type="match status" value="1"/>
</dbReference>
<feature type="transmembrane region" description="Helical" evidence="10">
    <location>
        <begin position="23"/>
        <end position="46"/>
    </location>
</feature>
<comment type="caution">
    <text evidence="12">The sequence shown here is derived from an EMBL/GenBank/DDBJ whole genome shotgun (WGS) entry which is preliminary data.</text>
</comment>
<keyword evidence="6 10" id="KW-0812">Transmembrane</keyword>
<dbReference type="GO" id="GO:0004673">
    <property type="term" value="F:protein histidine kinase activity"/>
    <property type="evidence" value="ECO:0007669"/>
    <property type="project" value="UniProtKB-EC"/>
</dbReference>